<keyword evidence="2" id="KW-0614">Plasmid</keyword>
<dbReference type="RefSeq" id="WP_111744413.1">
    <property type="nucleotide sequence ID" value="NZ_CM009972.1"/>
</dbReference>
<geneLocation type="plasmid" evidence="3">
    <name>pzkmb1</name>
</geneLocation>
<protein>
    <recommendedName>
        <fullName evidence="1">DUF3846 domain-containing protein</fullName>
    </recommendedName>
</protein>
<reference evidence="2 3" key="1">
    <citation type="journal article" date="2018" name="Front. Microbiol.">
        <title>Description and Comparative Genomics of Macrococcus caseolyticus subsp. hominis subsp. nov., Macrococcus goetzii sp. nov., Macrococcus epidermidis sp. nov., and Macrococcus bohemicus sp. nov., Novel Macrococci From Human Clinical Material With Virulence Potential and Suspected Uptake of Foreign DNA by Natural Transformation.</title>
        <authorList>
            <person name="Maslanova I."/>
            <person name="Wertheimer Z."/>
            <person name="Sedlacek I."/>
            <person name="Svec P."/>
            <person name="Indrakova A."/>
            <person name="Kovarovic V."/>
            <person name="Schumann P."/>
            <person name="Sproer C."/>
            <person name="Kralova S."/>
            <person name="Sedo O."/>
            <person name="Kristofova L."/>
            <person name="Vrbovska V."/>
            <person name="Fuzik T."/>
            <person name="Petras P."/>
            <person name="Zdrahal Z."/>
            <person name="Ruzickova V."/>
            <person name="Doskar J."/>
            <person name="Pantucek R."/>
        </authorList>
    </citation>
    <scope>NUCLEOTIDE SEQUENCE [LARGE SCALE GENOMIC DNA]</scope>
    <source>
        <strain evidence="2 3">03/115</strain>
        <plasmid evidence="2">pZKMB1</plasmid>
    </source>
</reference>
<evidence type="ECO:0000259" key="1">
    <source>
        <dbReference type="Pfam" id="PF12957"/>
    </source>
</evidence>
<dbReference type="Proteomes" id="UP000249579">
    <property type="component" value="Plasmid pZKMB1"/>
</dbReference>
<dbReference type="EMBL" id="PZJG01000030">
    <property type="protein sequence ID" value="RAK47839.1"/>
    <property type="molecule type" value="Genomic_DNA"/>
</dbReference>
<gene>
    <name evidence="2" type="ORF">BHX94_12210</name>
</gene>
<name>A0A328A009_9STAP</name>
<feature type="domain" description="DUF3846" evidence="1">
    <location>
        <begin position="16"/>
        <end position="106"/>
    </location>
</feature>
<comment type="caution">
    <text evidence="2">The sequence shown here is derived from an EMBL/GenBank/DDBJ whole genome shotgun (WGS) entry which is preliminary data.</text>
</comment>
<evidence type="ECO:0000313" key="2">
    <source>
        <dbReference type="EMBL" id="RAK47839.1"/>
    </source>
</evidence>
<accession>A0A328A009</accession>
<dbReference type="AlphaFoldDB" id="A0A328A009"/>
<proteinExistence type="predicted"/>
<organism evidence="2 3">
    <name type="scientific">Macrococcoides bohemicum</name>
    <dbReference type="NCBI Taxonomy" id="1903056"/>
    <lineage>
        <taxon>Bacteria</taxon>
        <taxon>Bacillati</taxon>
        <taxon>Bacillota</taxon>
        <taxon>Bacilli</taxon>
        <taxon>Bacillales</taxon>
        <taxon>Staphylococcaceae</taxon>
        <taxon>Macrococcoides</taxon>
    </lineage>
</organism>
<evidence type="ECO:0000313" key="3">
    <source>
        <dbReference type="Proteomes" id="UP000249579"/>
    </source>
</evidence>
<sequence>MKNILKYNIETRNLEELEMPQENKLEFFQEHVRGLIEFVSLTDSIDMIVDEEGAIRGDRATSLTIVKDNKTGFEIQLFGHVLFTSLDWETGETVGLNEVQREYIEKNVTIRLQPLKIDLVKLRYTI</sequence>
<dbReference type="Pfam" id="PF12957">
    <property type="entry name" value="DUF3846"/>
    <property type="match status" value="1"/>
</dbReference>
<dbReference type="InterPro" id="IPR024559">
    <property type="entry name" value="DUF3846"/>
</dbReference>